<dbReference type="InterPro" id="IPR011008">
    <property type="entry name" value="Dimeric_a/b-barrel"/>
</dbReference>
<dbReference type="EMBL" id="AP006618">
    <property type="protein sequence ID" value="BAD56766.1"/>
    <property type="molecule type" value="Genomic_DNA"/>
</dbReference>
<sequence length="95" mass="9902">MIVVAGHLVVDPAQRADYLAGCAEVVAQARAARGCLDFAIGPDLVDPARINVYERWATAADVAAFRGSGPGGEQRAAIRAASVSEYDVSAERSLT</sequence>
<dbReference type="GeneID" id="61132702"/>
<dbReference type="OrthoDB" id="287932at2"/>
<dbReference type="Pfam" id="PF03992">
    <property type="entry name" value="ABM"/>
    <property type="match status" value="1"/>
</dbReference>
<dbReference type="eggNOG" id="COG1359">
    <property type="taxonomic scope" value="Bacteria"/>
</dbReference>
<organism evidence="2 3">
    <name type="scientific">Nocardia farcinica (strain IFM 10152)</name>
    <dbReference type="NCBI Taxonomy" id="247156"/>
    <lineage>
        <taxon>Bacteria</taxon>
        <taxon>Bacillati</taxon>
        <taxon>Actinomycetota</taxon>
        <taxon>Actinomycetes</taxon>
        <taxon>Mycobacteriales</taxon>
        <taxon>Nocardiaceae</taxon>
        <taxon>Nocardia</taxon>
    </lineage>
</organism>
<dbReference type="Proteomes" id="UP000006820">
    <property type="component" value="Chromosome"/>
</dbReference>
<dbReference type="AlphaFoldDB" id="Q5YYH5"/>
<evidence type="ECO:0000313" key="3">
    <source>
        <dbReference type="Proteomes" id="UP000006820"/>
    </source>
</evidence>
<proteinExistence type="predicted"/>
<dbReference type="HOGENOM" id="CLU_131496_13_2_11"/>
<dbReference type="PROSITE" id="PS51725">
    <property type="entry name" value="ABM"/>
    <property type="match status" value="1"/>
</dbReference>
<dbReference type="SUPFAM" id="SSF54909">
    <property type="entry name" value="Dimeric alpha+beta barrel"/>
    <property type="match status" value="1"/>
</dbReference>
<protein>
    <recommendedName>
        <fullName evidence="1">ABM domain-containing protein</fullName>
    </recommendedName>
</protein>
<evidence type="ECO:0000259" key="1">
    <source>
        <dbReference type="PROSITE" id="PS51725"/>
    </source>
</evidence>
<dbReference type="Gene3D" id="3.30.70.100">
    <property type="match status" value="1"/>
</dbReference>
<dbReference type="RefSeq" id="WP_011208451.1">
    <property type="nucleotide sequence ID" value="NC_006361.1"/>
</dbReference>
<keyword evidence="3" id="KW-1185">Reference proteome</keyword>
<name>Q5YYH5_NOCFA</name>
<evidence type="ECO:0000313" key="2">
    <source>
        <dbReference type="EMBL" id="BAD56766.1"/>
    </source>
</evidence>
<dbReference type="STRING" id="247156.NFA_19200"/>
<dbReference type="KEGG" id="nfa:NFA_19200"/>
<accession>Q5YYH5</accession>
<dbReference type="InterPro" id="IPR007138">
    <property type="entry name" value="ABM_dom"/>
</dbReference>
<reference evidence="2 3" key="1">
    <citation type="journal article" date="2004" name="Proc. Natl. Acad. Sci. U.S.A.">
        <title>The complete genomic sequence of Nocardia farcinica IFM 10152.</title>
        <authorList>
            <person name="Ishikawa J."/>
            <person name="Yamashita A."/>
            <person name="Mikami Y."/>
            <person name="Hoshino Y."/>
            <person name="Kurita H."/>
            <person name="Hotta K."/>
            <person name="Shiba T."/>
            <person name="Hattori M."/>
        </authorList>
    </citation>
    <scope>NUCLEOTIDE SEQUENCE [LARGE SCALE GENOMIC DNA]</scope>
    <source>
        <strain evidence="2 3">IFM 10152</strain>
    </source>
</reference>
<gene>
    <name evidence="2" type="ordered locus">NFA_19200</name>
</gene>
<feature type="domain" description="ABM" evidence="1">
    <location>
        <begin position="2"/>
        <end position="95"/>
    </location>
</feature>